<protein>
    <submittedName>
        <fullName evidence="1">Uncharacterized protein</fullName>
    </submittedName>
</protein>
<sequence>MVSLNSIEIENNDLSLQDDLGKDISQEIEEYPELKESLTRYLDNSDMKRYTGSELRQKRYEKRI</sequence>
<accession>A0ABR5MMY1</accession>
<evidence type="ECO:0000313" key="1">
    <source>
        <dbReference type="EMBL" id="KPH78243.1"/>
    </source>
</evidence>
<dbReference type="EMBL" id="LGTK01000004">
    <property type="protein sequence ID" value="KPH78243.1"/>
    <property type="molecule type" value="Genomic_DNA"/>
</dbReference>
<keyword evidence="2" id="KW-1185">Reference proteome</keyword>
<reference evidence="1 2" key="1">
    <citation type="submission" date="2015-07" db="EMBL/GenBank/DDBJ databases">
        <title>High-quality draft genome sequence of Oceanobacillus caeni HM6, a bacillus isolated from a human feces.</title>
        <authorList>
            <person name="Kumar J."/>
            <person name="Verma M.K."/>
            <person name="Pandey R."/>
            <person name="Bhambi M."/>
            <person name="Chauhan N."/>
        </authorList>
    </citation>
    <scope>NUCLEOTIDE SEQUENCE [LARGE SCALE GENOMIC DNA]</scope>
    <source>
        <strain evidence="1 2">HM6</strain>
    </source>
</reference>
<gene>
    <name evidence="1" type="ORF">AFL42_02295</name>
</gene>
<dbReference type="Proteomes" id="UP000037854">
    <property type="component" value="Unassembled WGS sequence"/>
</dbReference>
<name>A0ABR5MMY1_9BACI</name>
<proteinExistence type="predicted"/>
<dbReference type="RefSeq" id="WP_060667699.1">
    <property type="nucleotide sequence ID" value="NZ_JARTGE010000041.1"/>
</dbReference>
<organism evidence="1 2">
    <name type="scientific">Oceanobacillus caeni</name>
    <dbReference type="NCBI Taxonomy" id="405946"/>
    <lineage>
        <taxon>Bacteria</taxon>
        <taxon>Bacillati</taxon>
        <taxon>Bacillota</taxon>
        <taxon>Bacilli</taxon>
        <taxon>Bacillales</taxon>
        <taxon>Bacillaceae</taxon>
        <taxon>Oceanobacillus</taxon>
    </lineage>
</organism>
<comment type="caution">
    <text evidence="1">The sequence shown here is derived from an EMBL/GenBank/DDBJ whole genome shotgun (WGS) entry which is preliminary data.</text>
</comment>
<evidence type="ECO:0000313" key="2">
    <source>
        <dbReference type="Proteomes" id="UP000037854"/>
    </source>
</evidence>